<dbReference type="PANTHER" id="PTHR20929:SF11">
    <property type="entry name" value="DYNEIN AXONEMAL INTERMEDIATE CHAIN 7"/>
    <property type="match status" value="1"/>
</dbReference>
<feature type="domain" description="CASC1 C-terminal" evidence="2">
    <location>
        <begin position="206"/>
        <end position="402"/>
    </location>
</feature>
<feature type="compositionally biased region" description="Basic and acidic residues" evidence="1">
    <location>
        <begin position="8"/>
        <end position="20"/>
    </location>
</feature>
<dbReference type="InterPro" id="IPR023247">
    <property type="entry name" value="IC97/Dnai7-like"/>
</dbReference>
<dbReference type="GO" id="GO:0048487">
    <property type="term" value="F:beta-tubulin binding"/>
    <property type="evidence" value="ECO:0007669"/>
    <property type="project" value="TreeGrafter"/>
</dbReference>
<dbReference type="PRINTS" id="PR02043">
    <property type="entry name" value="CANCERSCCP1"/>
</dbReference>
<dbReference type="OrthoDB" id="297923at2759"/>
<dbReference type="GO" id="GO:0005930">
    <property type="term" value="C:axoneme"/>
    <property type="evidence" value="ECO:0007669"/>
    <property type="project" value="TreeGrafter"/>
</dbReference>
<evidence type="ECO:0000313" key="3">
    <source>
        <dbReference type="EMBL" id="CDW24849.1"/>
    </source>
</evidence>
<dbReference type="Pfam" id="PF12366">
    <property type="entry name" value="Casc1_C"/>
    <property type="match status" value="1"/>
</dbReference>
<evidence type="ECO:0000256" key="1">
    <source>
        <dbReference type="SAM" id="MobiDB-lite"/>
    </source>
</evidence>
<dbReference type="GO" id="GO:0008017">
    <property type="term" value="F:microtubule binding"/>
    <property type="evidence" value="ECO:0007669"/>
    <property type="project" value="TreeGrafter"/>
</dbReference>
<feature type="compositionally biased region" description="Polar residues" evidence="1">
    <location>
        <begin position="43"/>
        <end position="64"/>
    </location>
</feature>
<dbReference type="InterPro" id="IPR022110">
    <property type="entry name" value="CASC1_C"/>
</dbReference>
<reference evidence="3" key="1">
    <citation type="submission" date="2014-05" db="EMBL/GenBank/DDBJ databases">
        <authorList>
            <person name="Chronopoulou M."/>
        </authorList>
    </citation>
    <scope>NUCLEOTIDE SEQUENCE</scope>
    <source>
        <tissue evidence="3">Whole organism</tissue>
    </source>
</reference>
<dbReference type="PANTHER" id="PTHR20929">
    <property type="entry name" value="LUNG ADENOMA SUSCEPTIBILITY 1-RELATED"/>
    <property type="match status" value="1"/>
</dbReference>
<feature type="region of interest" description="Disordered" evidence="1">
    <location>
        <begin position="1"/>
        <end position="73"/>
    </location>
</feature>
<protein>
    <submittedName>
        <fullName evidence="3">Cancer susceptibility candidate protein 1 homolog [Apis mellifera]</fullName>
    </submittedName>
</protein>
<name>A0A0K2TFR8_LEPSM</name>
<accession>A0A0K2TFR8</accession>
<organism evidence="3">
    <name type="scientific">Lepeophtheirus salmonis</name>
    <name type="common">Salmon louse</name>
    <name type="synonym">Caligus salmonis</name>
    <dbReference type="NCBI Taxonomy" id="72036"/>
    <lineage>
        <taxon>Eukaryota</taxon>
        <taxon>Metazoa</taxon>
        <taxon>Ecdysozoa</taxon>
        <taxon>Arthropoda</taxon>
        <taxon>Crustacea</taxon>
        <taxon>Multicrustacea</taxon>
        <taxon>Hexanauplia</taxon>
        <taxon>Copepoda</taxon>
        <taxon>Siphonostomatoida</taxon>
        <taxon>Caligidae</taxon>
        <taxon>Lepeophtheirus</taxon>
    </lineage>
</organism>
<sequence length="459" mass="52068">MESSPNSRSKDGSIKKDSRSKMSSNTSKKSDFLDTDVEPLSGHSKSVSIQGKSGSNQTDTSKNTDSSRKTPSKSILQERIDLYKVNIEENELNLRRNIILGGVFYFDLLEIPPQPKKVGDWIICQLETPQALKTVSWKADYKKPNTDEGANSNNAVTKKTPEEIEREIKEQEMELQKLVLVYLKLPSSALWFEPPTIVRWESEKGYWSTNGFYDIKFDEGKQTLSFRTLSFGIFALSAFRYSNLPLQSWELKPESENSALITLSAAAVQAEFLIGEGVITLKKFSCGNKPPVKGLQDKPMAVKDLIKEMRMQGVDIFPDYDSHCYIEGLPLKDIQTERHLYNCIALTANSYNYSWSRWNLLSGYEKLIMQHRERLPGKQEGSFEVILVTPEKTSVLECTEASQTFNDKPIENFENFPDLYSMILDVAPEPVLKQMEKAKAVFVHTVSQMLLSSKVLSYA</sequence>
<dbReference type="EMBL" id="HACA01007488">
    <property type="protein sequence ID" value="CDW24849.1"/>
    <property type="molecule type" value="Transcribed_RNA"/>
</dbReference>
<dbReference type="AlphaFoldDB" id="A0A0K2TFR8"/>
<proteinExistence type="predicted"/>
<evidence type="ECO:0000259" key="2">
    <source>
        <dbReference type="Pfam" id="PF12366"/>
    </source>
</evidence>